<sequence>MALTKSLGHDGVAALFYQKYWDRVGVRVTEAFLNCLNGGESMEKINGTLICLIPKKIAANLVSNFCPIRLCNVIYKIVSKVLVNRLQVVLGEFISEAQSAFVLGRQITNNAMIGFECLHALRTKKQKRGSLALKLDMSKAYDRVEWDFVLRVMRRLGFPERWITQVMGCVKNVTFSFLINRSVRESIVGMSIVRVQYRFSIIIPNANLYEKYHPDDYPP</sequence>
<proteinExistence type="predicted"/>
<organism evidence="2 3">
    <name type="scientific">Dipteronia sinensis</name>
    <dbReference type="NCBI Taxonomy" id="43782"/>
    <lineage>
        <taxon>Eukaryota</taxon>
        <taxon>Viridiplantae</taxon>
        <taxon>Streptophyta</taxon>
        <taxon>Embryophyta</taxon>
        <taxon>Tracheophyta</taxon>
        <taxon>Spermatophyta</taxon>
        <taxon>Magnoliopsida</taxon>
        <taxon>eudicotyledons</taxon>
        <taxon>Gunneridae</taxon>
        <taxon>Pentapetalae</taxon>
        <taxon>rosids</taxon>
        <taxon>malvids</taxon>
        <taxon>Sapindales</taxon>
        <taxon>Sapindaceae</taxon>
        <taxon>Hippocastanoideae</taxon>
        <taxon>Acereae</taxon>
        <taxon>Dipteronia</taxon>
    </lineage>
</organism>
<dbReference type="InterPro" id="IPR052343">
    <property type="entry name" value="Retrotransposon-Effector_Assoc"/>
</dbReference>
<dbReference type="CDD" id="cd01650">
    <property type="entry name" value="RT_nLTR_like"/>
    <property type="match status" value="1"/>
</dbReference>
<reference evidence="2" key="1">
    <citation type="journal article" date="2023" name="Plant J.">
        <title>Genome sequences and population genomics provide insights into the demographic history, inbreeding, and mutation load of two 'living fossil' tree species of Dipteronia.</title>
        <authorList>
            <person name="Feng Y."/>
            <person name="Comes H.P."/>
            <person name="Chen J."/>
            <person name="Zhu S."/>
            <person name="Lu R."/>
            <person name="Zhang X."/>
            <person name="Li P."/>
            <person name="Qiu J."/>
            <person name="Olsen K.M."/>
            <person name="Qiu Y."/>
        </authorList>
    </citation>
    <scope>NUCLEOTIDE SEQUENCE</scope>
    <source>
        <strain evidence="2">NBL</strain>
    </source>
</reference>
<feature type="domain" description="Reverse transcriptase" evidence="1">
    <location>
        <begin position="54"/>
        <end position="172"/>
    </location>
</feature>
<dbReference type="AlphaFoldDB" id="A0AAE0E906"/>
<dbReference type="Pfam" id="PF00078">
    <property type="entry name" value="RVT_1"/>
    <property type="match status" value="1"/>
</dbReference>
<dbReference type="InterPro" id="IPR000477">
    <property type="entry name" value="RT_dom"/>
</dbReference>
<dbReference type="InterPro" id="IPR043502">
    <property type="entry name" value="DNA/RNA_pol_sf"/>
</dbReference>
<dbReference type="Proteomes" id="UP001281410">
    <property type="component" value="Unassembled WGS sequence"/>
</dbReference>
<dbReference type="SUPFAM" id="SSF56672">
    <property type="entry name" value="DNA/RNA polymerases"/>
    <property type="match status" value="1"/>
</dbReference>
<keyword evidence="3" id="KW-1185">Reference proteome</keyword>
<evidence type="ECO:0000259" key="1">
    <source>
        <dbReference type="Pfam" id="PF00078"/>
    </source>
</evidence>
<accession>A0AAE0E906</accession>
<dbReference type="PANTHER" id="PTHR46890">
    <property type="entry name" value="NON-LTR RETROLELEMENT REVERSE TRANSCRIPTASE-LIKE PROTEIN-RELATED"/>
    <property type="match status" value="1"/>
</dbReference>
<evidence type="ECO:0000313" key="2">
    <source>
        <dbReference type="EMBL" id="KAK3219037.1"/>
    </source>
</evidence>
<dbReference type="EMBL" id="JANJYJ010000004">
    <property type="protein sequence ID" value="KAK3219037.1"/>
    <property type="molecule type" value="Genomic_DNA"/>
</dbReference>
<evidence type="ECO:0000313" key="3">
    <source>
        <dbReference type="Proteomes" id="UP001281410"/>
    </source>
</evidence>
<dbReference type="PANTHER" id="PTHR46890:SF48">
    <property type="entry name" value="RNA-DIRECTED DNA POLYMERASE"/>
    <property type="match status" value="1"/>
</dbReference>
<comment type="caution">
    <text evidence="2">The sequence shown here is derived from an EMBL/GenBank/DDBJ whole genome shotgun (WGS) entry which is preliminary data.</text>
</comment>
<gene>
    <name evidence="2" type="ORF">Dsin_013007</name>
</gene>
<name>A0AAE0E906_9ROSI</name>
<protein>
    <recommendedName>
        <fullName evidence="1">Reverse transcriptase domain-containing protein</fullName>
    </recommendedName>
</protein>